<feature type="signal peptide" evidence="1">
    <location>
        <begin position="1"/>
        <end position="22"/>
    </location>
</feature>
<dbReference type="Proteomes" id="UP001244787">
    <property type="component" value="Unassembled WGS sequence"/>
</dbReference>
<evidence type="ECO:0000313" key="2">
    <source>
        <dbReference type="EMBL" id="MDN3724034.1"/>
    </source>
</evidence>
<sequence length="184" mass="20021">MKKLIIFSFCLFALILTGCSKDDDSSNEETEQQGDHTFTFTVSGPDINGITYNAVVPNAETFCSYTLIPNTPYAAAFFTISEGDETLSGYFLRQNNTLLPLGENIGSEPENSHLQIILKNQGQLYSLESLSGTCVSERFEIGSGGAYASIKVSFSGVFIGGPVGTNDMVEYQVEGEVDFKFIND</sequence>
<protein>
    <recommendedName>
        <fullName evidence="4">Lipoprotein</fullName>
    </recommendedName>
</protein>
<evidence type="ECO:0000256" key="1">
    <source>
        <dbReference type="SAM" id="SignalP"/>
    </source>
</evidence>
<name>A0ABT8DH43_9FLAO</name>
<feature type="chain" id="PRO_5045723207" description="Lipoprotein" evidence="1">
    <location>
        <begin position="23"/>
        <end position="184"/>
    </location>
</feature>
<reference evidence="2 3" key="1">
    <citation type="submission" date="2023-06" db="EMBL/GenBank/DDBJ databases">
        <authorList>
            <person name="Ye Y.-Q."/>
            <person name="Du Z.-J."/>
        </authorList>
    </citation>
    <scope>NUCLEOTIDE SEQUENCE [LARGE SCALE GENOMIC DNA]</scope>
    <source>
        <strain evidence="2 3">SDUM287046</strain>
    </source>
</reference>
<evidence type="ECO:0000313" key="3">
    <source>
        <dbReference type="Proteomes" id="UP001244787"/>
    </source>
</evidence>
<comment type="caution">
    <text evidence="2">The sequence shown here is derived from an EMBL/GenBank/DDBJ whole genome shotgun (WGS) entry which is preliminary data.</text>
</comment>
<dbReference type="EMBL" id="JAUGQQ010000003">
    <property type="protein sequence ID" value="MDN3724034.1"/>
    <property type="molecule type" value="Genomic_DNA"/>
</dbReference>
<organism evidence="2 3">
    <name type="scientific">Aequorivita aurantiaca</name>
    <dbReference type="NCBI Taxonomy" id="3053356"/>
    <lineage>
        <taxon>Bacteria</taxon>
        <taxon>Pseudomonadati</taxon>
        <taxon>Bacteroidota</taxon>
        <taxon>Flavobacteriia</taxon>
        <taxon>Flavobacteriales</taxon>
        <taxon>Flavobacteriaceae</taxon>
        <taxon>Aequorivita</taxon>
    </lineage>
</organism>
<accession>A0ABT8DH43</accession>
<proteinExistence type="predicted"/>
<keyword evidence="1" id="KW-0732">Signal</keyword>
<keyword evidence="3" id="KW-1185">Reference proteome</keyword>
<dbReference type="PROSITE" id="PS51257">
    <property type="entry name" value="PROKAR_LIPOPROTEIN"/>
    <property type="match status" value="1"/>
</dbReference>
<dbReference type="RefSeq" id="WP_290254127.1">
    <property type="nucleotide sequence ID" value="NZ_JAUGQQ010000003.1"/>
</dbReference>
<gene>
    <name evidence="2" type="ORF">QRD02_06540</name>
</gene>
<evidence type="ECO:0008006" key="4">
    <source>
        <dbReference type="Google" id="ProtNLM"/>
    </source>
</evidence>